<keyword evidence="1" id="KW-0812">Transmembrane</keyword>
<keyword evidence="1" id="KW-1133">Transmembrane helix</keyword>
<keyword evidence="1" id="KW-0472">Membrane</keyword>
<feature type="transmembrane region" description="Helical" evidence="1">
    <location>
        <begin position="7"/>
        <end position="28"/>
    </location>
</feature>
<protein>
    <recommendedName>
        <fullName evidence="3">Kazal-like domain-containing protein</fullName>
    </recommendedName>
</protein>
<dbReference type="PROSITE" id="PS51257">
    <property type="entry name" value="PROKAR_LIPOPROTEIN"/>
    <property type="match status" value="1"/>
</dbReference>
<name>A0A6S6ULR4_9GAMM</name>
<evidence type="ECO:0000313" key="2">
    <source>
        <dbReference type="EMBL" id="CAA6830342.1"/>
    </source>
</evidence>
<evidence type="ECO:0000256" key="1">
    <source>
        <dbReference type="SAM" id="Phobius"/>
    </source>
</evidence>
<gene>
    <name evidence="2" type="ORF">HELGO_WM24723</name>
</gene>
<dbReference type="AlphaFoldDB" id="A0A6S6ULR4"/>
<organism evidence="2">
    <name type="scientific">uncultured Thiotrichaceae bacterium</name>
    <dbReference type="NCBI Taxonomy" id="298394"/>
    <lineage>
        <taxon>Bacteria</taxon>
        <taxon>Pseudomonadati</taxon>
        <taxon>Pseudomonadota</taxon>
        <taxon>Gammaproteobacteria</taxon>
        <taxon>Thiotrichales</taxon>
        <taxon>Thiotrichaceae</taxon>
        <taxon>environmental samples</taxon>
    </lineage>
</organism>
<dbReference type="EMBL" id="CACVAT010000576">
    <property type="protein sequence ID" value="CAA6830342.1"/>
    <property type="molecule type" value="Genomic_DNA"/>
</dbReference>
<reference evidence="2" key="1">
    <citation type="submission" date="2020-01" db="EMBL/GenBank/DDBJ databases">
        <authorList>
            <person name="Meier V. D."/>
            <person name="Meier V D."/>
        </authorList>
    </citation>
    <scope>NUCLEOTIDE SEQUENCE</scope>
    <source>
        <strain evidence="2">HLG_WM_MAG_09</strain>
    </source>
</reference>
<accession>A0A6S6ULR4</accession>
<proteinExistence type="predicted"/>
<sequence length="124" mass="13254">MKVLNMLAKVGGIILSIGVISACVNLGATEQPPQNIPVNNANAAFVQCNAPRPEICYEIYQPVCALRDTGVRCTTTPCPSTERVSYPNDCKACADSIVYGFQRGDCNATNTTGLDGKLEQWVKG</sequence>
<evidence type="ECO:0008006" key="3">
    <source>
        <dbReference type="Google" id="ProtNLM"/>
    </source>
</evidence>